<dbReference type="OrthoDB" id="7053140at2"/>
<feature type="domain" description="PAS" evidence="3">
    <location>
        <begin position="27"/>
        <end position="69"/>
    </location>
</feature>
<dbReference type="NCBIfam" id="TIGR00229">
    <property type="entry name" value="sensory_box"/>
    <property type="match status" value="2"/>
</dbReference>
<dbReference type="InterPro" id="IPR043128">
    <property type="entry name" value="Rev_trsase/Diguanyl_cyclase"/>
</dbReference>
<dbReference type="EC" id="3.1.4.52" evidence="1"/>
<dbReference type="SUPFAM" id="SSF55785">
    <property type="entry name" value="PYP-like sensor domain (PAS domain)"/>
    <property type="match status" value="3"/>
</dbReference>
<organism evidence="7 8">
    <name type="scientific">Halorhodospira halophila (strain DSM 244 / SL1)</name>
    <name type="common">Ectothiorhodospira halophila (strain DSM 244 / SL1)</name>
    <dbReference type="NCBI Taxonomy" id="349124"/>
    <lineage>
        <taxon>Bacteria</taxon>
        <taxon>Pseudomonadati</taxon>
        <taxon>Pseudomonadota</taxon>
        <taxon>Gammaproteobacteria</taxon>
        <taxon>Chromatiales</taxon>
        <taxon>Ectothiorhodospiraceae</taxon>
        <taxon>Halorhodospira</taxon>
    </lineage>
</organism>
<evidence type="ECO:0000259" key="5">
    <source>
        <dbReference type="PROSITE" id="PS50883"/>
    </source>
</evidence>
<dbReference type="CDD" id="cd01949">
    <property type="entry name" value="GGDEF"/>
    <property type="match status" value="1"/>
</dbReference>
<dbReference type="eggNOG" id="COG5002">
    <property type="taxonomic scope" value="Bacteria"/>
</dbReference>
<dbReference type="PROSITE" id="PS50113">
    <property type="entry name" value="PAC"/>
    <property type="match status" value="1"/>
</dbReference>
<dbReference type="Pfam" id="PF00990">
    <property type="entry name" value="GGDEF"/>
    <property type="match status" value="1"/>
</dbReference>
<dbReference type="NCBIfam" id="TIGR00254">
    <property type="entry name" value="GGDEF"/>
    <property type="match status" value="1"/>
</dbReference>
<dbReference type="Gene3D" id="3.20.20.450">
    <property type="entry name" value="EAL domain"/>
    <property type="match status" value="1"/>
</dbReference>
<feature type="domain" description="GGDEF" evidence="6">
    <location>
        <begin position="425"/>
        <end position="558"/>
    </location>
</feature>
<dbReference type="CDD" id="cd00130">
    <property type="entry name" value="PAS"/>
    <property type="match status" value="3"/>
</dbReference>
<dbReference type="InterPro" id="IPR001633">
    <property type="entry name" value="EAL_dom"/>
</dbReference>
<dbReference type="KEGG" id="hha:Hhal_0343"/>
<evidence type="ECO:0000256" key="1">
    <source>
        <dbReference type="ARBA" id="ARBA00012282"/>
    </source>
</evidence>
<dbReference type="SMART" id="SM00052">
    <property type="entry name" value="EAL"/>
    <property type="match status" value="1"/>
</dbReference>
<dbReference type="Gene3D" id="3.30.70.270">
    <property type="match status" value="1"/>
</dbReference>
<dbReference type="PROSITE" id="PS50883">
    <property type="entry name" value="EAL"/>
    <property type="match status" value="1"/>
</dbReference>
<dbReference type="RefSeq" id="WP_011813160.1">
    <property type="nucleotide sequence ID" value="NC_008789.1"/>
</dbReference>
<feature type="domain" description="PAC" evidence="4">
    <location>
        <begin position="338"/>
        <end position="390"/>
    </location>
</feature>
<dbReference type="InterPro" id="IPR000700">
    <property type="entry name" value="PAS-assoc_C"/>
</dbReference>
<keyword evidence="2" id="KW-0973">c-di-GMP</keyword>
<dbReference type="eggNOG" id="COG2202">
    <property type="taxonomic scope" value="Bacteria"/>
</dbReference>
<reference evidence="8" key="1">
    <citation type="submission" date="2006-12" db="EMBL/GenBank/DDBJ databases">
        <title>Complete sequence of Halorhodospira halophila SL1.</title>
        <authorList>
            <consortium name="US DOE Joint Genome Institute"/>
            <person name="Copeland A."/>
            <person name="Lucas S."/>
            <person name="Lapidus A."/>
            <person name="Barry K."/>
            <person name="Detter J.C."/>
            <person name="Glavina del Rio T."/>
            <person name="Hammon N."/>
            <person name="Israni S."/>
            <person name="Dalin E."/>
            <person name="Tice H."/>
            <person name="Pitluck S."/>
            <person name="Saunders E."/>
            <person name="Brettin T."/>
            <person name="Bruce D."/>
            <person name="Han C."/>
            <person name="Tapia R."/>
            <person name="Schmutz J."/>
            <person name="Larimer F."/>
            <person name="Land M."/>
            <person name="Hauser L."/>
            <person name="Kyrpides N."/>
            <person name="Mikhailova N."/>
            <person name="Hoff W."/>
            <person name="Richardson P."/>
        </authorList>
    </citation>
    <scope>NUCLEOTIDE SEQUENCE [LARGE SCALE GENOMIC DNA]</scope>
    <source>
        <strain evidence="8">DSM 244 / SL1</strain>
    </source>
</reference>
<protein>
    <recommendedName>
        <fullName evidence="1">cyclic-guanylate-specific phosphodiesterase</fullName>
        <ecNumber evidence="1">3.1.4.52</ecNumber>
    </recommendedName>
</protein>
<dbReference type="InterPro" id="IPR013656">
    <property type="entry name" value="PAS_4"/>
</dbReference>
<reference evidence="7 8" key="2">
    <citation type="journal article" date="2013" name="Stand. Genomic Sci.">
        <title>Complete genome sequence of Halorhodospira halophila SL1.</title>
        <authorList>
            <person name="Challacombe J.F."/>
            <person name="Majid S."/>
            <person name="Deole R."/>
            <person name="Brettin T.S."/>
            <person name="Bruce D."/>
            <person name="Delano S.F."/>
            <person name="Detter J.C."/>
            <person name="Gleasner C.D."/>
            <person name="Han C.S."/>
            <person name="Misra M."/>
            <person name="Reitenga K.G."/>
            <person name="Mikhailova N."/>
            <person name="Woyke T."/>
            <person name="Pitluck S."/>
            <person name="Nolan M."/>
            <person name="Land M.L."/>
            <person name="Saunders E."/>
            <person name="Tapia R."/>
            <person name="Lapidus A."/>
            <person name="Ivanova N."/>
            <person name="Hoff W.D."/>
        </authorList>
    </citation>
    <scope>NUCLEOTIDE SEQUENCE [LARGE SCALE GENOMIC DNA]</scope>
    <source>
        <strain evidence="8">DSM 244 / SL1</strain>
    </source>
</reference>
<dbReference type="Proteomes" id="UP000000647">
    <property type="component" value="Chromosome"/>
</dbReference>
<dbReference type="PANTHER" id="PTHR44757:SF2">
    <property type="entry name" value="BIOFILM ARCHITECTURE MAINTENANCE PROTEIN MBAA"/>
    <property type="match status" value="1"/>
</dbReference>
<dbReference type="HOGENOM" id="CLU_000445_70_20_6"/>
<dbReference type="STRING" id="349124.Hhal_0343"/>
<dbReference type="SMART" id="SM00091">
    <property type="entry name" value="PAS"/>
    <property type="match status" value="3"/>
</dbReference>
<dbReference type="GO" id="GO:0006355">
    <property type="term" value="P:regulation of DNA-templated transcription"/>
    <property type="evidence" value="ECO:0007669"/>
    <property type="project" value="InterPro"/>
</dbReference>
<dbReference type="Pfam" id="PF13426">
    <property type="entry name" value="PAS_9"/>
    <property type="match status" value="1"/>
</dbReference>
<name>A1WTX5_HALHL</name>
<evidence type="ECO:0000256" key="2">
    <source>
        <dbReference type="ARBA" id="ARBA00022636"/>
    </source>
</evidence>
<gene>
    <name evidence="7" type="ordered locus">Hhal_0343</name>
</gene>
<dbReference type="InterPro" id="IPR052155">
    <property type="entry name" value="Biofilm_reg_signaling"/>
</dbReference>
<dbReference type="eggNOG" id="COG5001">
    <property type="taxonomic scope" value="Bacteria"/>
</dbReference>
<dbReference type="PROSITE" id="PS50887">
    <property type="entry name" value="GGDEF"/>
    <property type="match status" value="1"/>
</dbReference>
<dbReference type="InterPro" id="IPR035965">
    <property type="entry name" value="PAS-like_dom_sf"/>
</dbReference>
<dbReference type="InterPro" id="IPR000160">
    <property type="entry name" value="GGDEF_dom"/>
</dbReference>
<proteinExistence type="predicted"/>
<sequence>MSGNSNPTRHPPGTTATPATIAAWGSAECDWLRALDAISEPVFIHDEHYRILAANRAYAERAGLTPEEFRQRPYWEVFPHGDGPLPSCRAAMDQGGCGQHRNHRGEITEELALPSGEVFISRSFAVTDATGHYKQSVHILEDVTEQRRREHRLSVAESRAREREHQLDRVLSNTAEGILVVDEHGRIVYANATAGTLTGHSPAELIGQDFGFPVATGSPAEIELHTSGNGNRIVEMRARTMRWEGKPAFVLNLHDVTERKRVERELRQAAIVFEEAREGVIITDAEANIVAVNHAFTQITGYDEDQALGCNPRFLASGFHTPAFYQAMWEAIRSHGYWTGEIWNRRNDGTTFAELATIRELRDESGRPTHYIGVFSDISRIKEYQTQLERVLHLDPLTELPNRLLFHDRLEQALRQHQRQRTNENAVAVLVVDLSDFRAVNDSLGHAIGDRTLRIVGERLDSAMGDSATVARLSGDEFGVLLPQLATADDAASAAERLIEAAEAPLEIDGHQIPITLRVGLSTFPDQAQGANVLLEQADAAMYEAKSEGVSYRFFSEELTERARERIELGAELRQALAGEELALHFQPQVDLDSGRWIGLEALLRWPHPRRGPISPGRFIPVAERTGLMCQLGAWVLQRACRQYQTLLDAGQDWGRLAINITAPELADPTFVERVMRTLEETGLAAERLELEITESLLVNTDERIIERLDALRRHGVRVAVDDFGTGYSALSYLKDLPVDRLKIDRSFIDNVDQPSRGATITRAILALGQSLELEVIAEGIETEAQRRTLQEAGCLQGQGFFLARPAPLEQLRPPDPAP</sequence>
<evidence type="ECO:0000313" key="7">
    <source>
        <dbReference type="EMBL" id="ABM61137.1"/>
    </source>
</evidence>
<dbReference type="InterPro" id="IPR029787">
    <property type="entry name" value="Nucleotide_cyclase"/>
</dbReference>
<evidence type="ECO:0000259" key="6">
    <source>
        <dbReference type="PROSITE" id="PS50887"/>
    </source>
</evidence>
<feature type="domain" description="PAS" evidence="3">
    <location>
        <begin position="163"/>
        <end position="208"/>
    </location>
</feature>
<dbReference type="Pfam" id="PF00563">
    <property type="entry name" value="EAL"/>
    <property type="match status" value="1"/>
</dbReference>
<dbReference type="GO" id="GO:0071111">
    <property type="term" value="F:cyclic-guanylate-specific phosphodiesterase activity"/>
    <property type="evidence" value="ECO:0007669"/>
    <property type="project" value="UniProtKB-EC"/>
</dbReference>
<dbReference type="InterPro" id="IPR013767">
    <property type="entry name" value="PAS_fold"/>
</dbReference>
<dbReference type="InterPro" id="IPR000014">
    <property type="entry name" value="PAS"/>
</dbReference>
<evidence type="ECO:0000259" key="4">
    <source>
        <dbReference type="PROSITE" id="PS50113"/>
    </source>
</evidence>
<dbReference type="PANTHER" id="PTHR44757">
    <property type="entry name" value="DIGUANYLATE CYCLASE DGCP"/>
    <property type="match status" value="1"/>
</dbReference>
<feature type="domain" description="PAS" evidence="3">
    <location>
        <begin position="265"/>
        <end position="309"/>
    </location>
</feature>
<dbReference type="SMART" id="SM00086">
    <property type="entry name" value="PAC"/>
    <property type="match status" value="2"/>
</dbReference>
<dbReference type="AlphaFoldDB" id="A1WTX5"/>
<dbReference type="PROSITE" id="PS50112">
    <property type="entry name" value="PAS"/>
    <property type="match status" value="3"/>
</dbReference>
<dbReference type="InterPro" id="IPR001610">
    <property type="entry name" value="PAC"/>
</dbReference>
<feature type="domain" description="EAL" evidence="5">
    <location>
        <begin position="566"/>
        <end position="819"/>
    </location>
</feature>
<dbReference type="EMBL" id="CP000544">
    <property type="protein sequence ID" value="ABM61137.1"/>
    <property type="molecule type" value="Genomic_DNA"/>
</dbReference>
<dbReference type="Pfam" id="PF00989">
    <property type="entry name" value="PAS"/>
    <property type="match status" value="1"/>
</dbReference>
<dbReference type="SUPFAM" id="SSF55073">
    <property type="entry name" value="Nucleotide cyclase"/>
    <property type="match status" value="1"/>
</dbReference>
<dbReference type="InterPro" id="IPR035919">
    <property type="entry name" value="EAL_sf"/>
</dbReference>
<dbReference type="CDD" id="cd01948">
    <property type="entry name" value="EAL"/>
    <property type="match status" value="1"/>
</dbReference>
<dbReference type="FunFam" id="3.20.20.450:FF:000001">
    <property type="entry name" value="Cyclic di-GMP phosphodiesterase yahA"/>
    <property type="match status" value="1"/>
</dbReference>
<evidence type="ECO:0000259" key="3">
    <source>
        <dbReference type="PROSITE" id="PS50112"/>
    </source>
</evidence>
<accession>A1WTX5</accession>
<dbReference type="Gene3D" id="3.30.450.20">
    <property type="entry name" value="PAS domain"/>
    <property type="match status" value="4"/>
</dbReference>
<evidence type="ECO:0000313" key="8">
    <source>
        <dbReference type="Proteomes" id="UP000000647"/>
    </source>
</evidence>
<dbReference type="Pfam" id="PF08448">
    <property type="entry name" value="PAS_4"/>
    <property type="match status" value="1"/>
</dbReference>
<keyword evidence="8" id="KW-1185">Reference proteome</keyword>
<dbReference type="SMART" id="SM00267">
    <property type="entry name" value="GGDEF"/>
    <property type="match status" value="1"/>
</dbReference>
<dbReference type="SUPFAM" id="SSF141868">
    <property type="entry name" value="EAL domain-like"/>
    <property type="match status" value="1"/>
</dbReference>